<evidence type="ECO:0000256" key="8">
    <source>
        <dbReference type="ARBA" id="ARBA00023136"/>
    </source>
</evidence>
<dbReference type="Gene3D" id="3.40.50.300">
    <property type="entry name" value="P-loop containing nucleotide triphosphate hydrolases"/>
    <property type="match status" value="1"/>
</dbReference>
<dbReference type="AlphaFoldDB" id="F6B8S0"/>
<evidence type="ECO:0000256" key="6">
    <source>
        <dbReference type="ARBA" id="ARBA00022840"/>
    </source>
</evidence>
<dbReference type="EMBL" id="CP002736">
    <property type="protein sequence ID" value="AEF94763.1"/>
    <property type="molecule type" value="Genomic_DNA"/>
</dbReference>
<organism evidence="10 11">
    <name type="scientific">Desulfotomaculum nigrificans (strain DSM 14880 / VKM B-2319 / CO-1-SRB)</name>
    <name type="common">Desulfotomaculum carboxydivorans</name>
    <dbReference type="NCBI Taxonomy" id="868595"/>
    <lineage>
        <taxon>Bacteria</taxon>
        <taxon>Bacillati</taxon>
        <taxon>Bacillota</taxon>
        <taxon>Clostridia</taxon>
        <taxon>Eubacteriales</taxon>
        <taxon>Desulfotomaculaceae</taxon>
        <taxon>Desulfotomaculum</taxon>
    </lineage>
</organism>
<dbReference type="InterPro" id="IPR027417">
    <property type="entry name" value="P-loop_NTPase"/>
</dbReference>
<keyword evidence="4" id="KW-1003">Cell membrane</keyword>
<evidence type="ECO:0000256" key="5">
    <source>
        <dbReference type="ARBA" id="ARBA00022741"/>
    </source>
</evidence>
<dbReference type="EC" id="3.6.3.28" evidence="10"/>
<dbReference type="GO" id="GO:0005524">
    <property type="term" value="F:ATP binding"/>
    <property type="evidence" value="ECO:0007669"/>
    <property type="project" value="UniProtKB-KW"/>
</dbReference>
<dbReference type="PANTHER" id="PTHR43553">
    <property type="entry name" value="HEAVY METAL TRANSPORTER"/>
    <property type="match status" value="1"/>
</dbReference>
<gene>
    <name evidence="10" type="ordered locus">Desca_1921</name>
</gene>
<name>F6B8S0_DESCC</name>
<keyword evidence="7" id="KW-1278">Translocase</keyword>
<dbReference type="InterPro" id="IPR017871">
    <property type="entry name" value="ABC_transporter-like_CS"/>
</dbReference>
<dbReference type="GO" id="GO:0016887">
    <property type="term" value="F:ATP hydrolysis activity"/>
    <property type="evidence" value="ECO:0007669"/>
    <property type="project" value="InterPro"/>
</dbReference>
<dbReference type="HOGENOM" id="CLU_000604_1_22_9"/>
<sequence>MSHHIVDFNNVFYAYPDGKQAVNGITFRIHHGESVGIVGANGAGKSTLLMLLTGILLPARGEIHVGETLVTKKTLSVIRQKIGFSFQDPDDQLFMTTVYDDVAFGPRNYGIDEPEVEKRVMKALETVGIAHLKDRAPYKLSGGEKRAAAIAAILSMDPDILVMDEPTTALDPRARRRLISLLKGFSHTKIIATHDLDMVLELCERTIVLNDGRVVCDGTSSKILTNEELLEQCGLEKPLTLQGCPLCGSKK</sequence>
<dbReference type="SUPFAM" id="SSF52540">
    <property type="entry name" value="P-loop containing nucleoside triphosphate hydrolases"/>
    <property type="match status" value="1"/>
</dbReference>
<dbReference type="PANTHER" id="PTHR43553:SF24">
    <property type="entry name" value="ENERGY-COUPLING FACTOR TRANSPORTER ATP-BINDING PROTEIN ECFA1"/>
    <property type="match status" value="1"/>
</dbReference>
<evidence type="ECO:0000259" key="9">
    <source>
        <dbReference type="PROSITE" id="PS50893"/>
    </source>
</evidence>
<dbReference type="STRING" id="868595.Desca_1921"/>
<dbReference type="GO" id="GO:0043190">
    <property type="term" value="C:ATP-binding cassette (ABC) transporter complex"/>
    <property type="evidence" value="ECO:0007669"/>
    <property type="project" value="TreeGrafter"/>
</dbReference>
<dbReference type="CDD" id="cd03225">
    <property type="entry name" value="ABC_cobalt_CbiO_domain1"/>
    <property type="match status" value="1"/>
</dbReference>
<dbReference type="PROSITE" id="PS00211">
    <property type="entry name" value="ABC_TRANSPORTER_1"/>
    <property type="match status" value="1"/>
</dbReference>
<keyword evidence="6" id="KW-0067">ATP-binding</keyword>
<dbReference type="eggNOG" id="COG1122">
    <property type="taxonomic scope" value="Bacteria"/>
</dbReference>
<dbReference type="Proteomes" id="UP000009226">
    <property type="component" value="Chromosome"/>
</dbReference>
<evidence type="ECO:0000256" key="1">
    <source>
        <dbReference type="ARBA" id="ARBA00004202"/>
    </source>
</evidence>
<comment type="similarity">
    <text evidence="2">Belongs to the ABC transporter superfamily.</text>
</comment>
<dbReference type="PROSITE" id="PS50893">
    <property type="entry name" value="ABC_TRANSPORTER_2"/>
    <property type="match status" value="1"/>
</dbReference>
<dbReference type="InterPro" id="IPR015856">
    <property type="entry name" value="ABC_transpr_CbiO/EcfA_su"/>
</dbReference>
<evidence type="ECO:0000256" key="7">
    <source>
        <dbReference type="ARBA" id="ARBA00022967"/>
    </source>
</evidence>
<feature type="domain" description="ABC transporter" evidence="9">
    <location>
        <begin position="6"/>
        <end position="236"/>
    </location>
</feature>
<keyword evidence="5" id="KW-0547">Nucleotide-binding</keyword>
<dbReference type="GO" id="GO:0042626">
    <property type="term" value="F:ATPase-coupled transmembrane transporter activity"/>
    <property type="evidence" value="ECO:0007669"/>
    <property type="project" value="TreeGrafter"/>
</dbReference>
<dbReference type="KEGG" id="dca:Desca_1921"/>
<dbReference type="InterPro" id="IPR003439">
    <property type="entry name" value="ABC_transporter-like_ATP-bd"/>
</dbReference>
<keyword evidence="11" id="KW-1185">Reference proteome</keyword>
<keyword evidence="8" id="KW-0472">Membrane</keyword>
<dbReference type="FunFam" id="3.40.50.300:FF:000224">
    <property type="entry name" value="Energy-coupling factor transporter ATP-binding protein EcfA"/>
    <property type="match status" value="1"/>
</dbReference>
<comment type="subcellular location">
    <subcellularLocation>
        <location evidence="1">Cell membrane</location>
        <topology evidence="1">Peripheral membrane protein</topology>
    </subcellularLocation>
</comment>
<keyword evidence="3" id="KW-0813">Transport</keyword>
<proteinExistence type="inferred from homology"/>
<evidence type="ECO:0000256" key="4">
    <source>
        <dbReference type="ARBA" id="ARBA00022475"/>
    </source>
</evidence>
<keyword evidence="10" id="KW-0378">Hydrolase</keyword>
<evidence type="ECO:0000256" key="2">
    <source>
        <dbReference type="ARBA" id="ARBA00005417"/>
    </source>
</evidence>
<dbReference type="RefSeq" id="WP_003542220.1">
    <property type="nucleotide sequence ID" value="NC_015565.1"/>
</dbReference>
<dbReference type="Pfam" id="PF00005">
    <property type="entry name" value="ABC_tran"/>
    <property type="match status" value="1"/>
</dbReference>
<dbReference type="InterPro" id="IPR050095">
    <property type="entry name" value="ECF_ABC_transporter_ATP-bd"/>
</dbReference>
<dbReference type="SMART" id="SM00382">
    <property type="entry name" value="AAA"/>
    <property type="match status" value="1"/>
</dbReference>
<evidence type="ECO:0000256" key="3">
    <source>
        <dbReference type="ARBA" id="ARBA00022448"/>
    </source>
</evidence>
<accession>F6B8S0</accession>
<evidence type="ECO:0000313" key="10">
    <source>
        <dbReference type="EMBL" id="AEF94763.1"/>
    </source>
</evidence>
<dbReference type="InterPro" id="IPR003593">
    <property type="entry name" value="AAA+_ATPase"/>
</dbReference>
<evidence type="ECO:0000313" key="11">
    <source>
        <dbReference type="Proteomes" id="UP000009226"/>
    </source>
</evidence>
<reference evidence="10" key="1">
    <citation type="submission" date="2011-05" db="EMBL/GenBank/DDBJ databases">
        <title>Complete sequence of Desulfotomaculum carboxydivorans CO-1-SRB.</title>
        <authorList>
            <consortium name="US DOE Joint Genome Institute"/>
            <person name="Lucas S."/>
            <person name="Han J."/>
            <person name="Lapidus A."/>
            <person name="Cheng J.-F."/>
            <person name="Goodwin L."/>
            <person name="Pitluck S."/>
            <person name="Peters L."/>
            <person name="Mikhailova N."/>
            <person name="Lu M."/>
            <person name="Han C."/>
            <person name="Tapia R."/>
            <person name="Land M."/>
            <person name="Hauser L."/>
            <person name="Kyrpides N."/>
            <person name="Ivanova N."/>
            <person name="Pagani I."/>
            <person name="Stams A."/>
            <person name="Plugge C."/>
            <person name="Muyzer G."/>
            <person name="Kuever J."/>
            <person name="Parshina S."/>
            <person name="Ivanova A."/>
            <person name="Nazina T."/>
            <person name="Woyke T."/>
        </authorList>
    </citation>
    <scope>NUCLEOTIDE SEQUENCE [LARGE SCALE GENOMIC DNA]</scope>
    <source>
        <strain evidence="10">CO-1-SRB</strain>
    </source>
</reference>
<protein>
    <submittedName>
        <fullName evidence="10">Phosphonate-transporting ATPase</fullName>
        <ecNumber evidence="10">3.6.3.28</ecNumber>
    </submittedName>
</protein>